<name>A0A9X1L3A0_9BACT</name>
<reference evidence="2" key="1">
    <citation type="submission" date="2021-09" db="EMBL/GenBank/DDBJ databases">
        <title>Fulvivirga sp. isolated from coastal sediment.</title>
        <authorList>
            <person name="Yu H."/>
        </authorList>
    </citation>
    <scope>NUCLEOTIDE SEQUENCE</scope>
    <source>
        <strain evidence="2">1062</strain>
    </source>
</reference>
<comment type="caution">
    <text evidence="2">The sequence shown here is derived from an EMBL/GenBank/DDBJ whole genome shotgun (WGS) entry which is preliminary data.</text>
</comment>
<evidence type="ECO:0000313" key="2">
    <source>
        <dbReference type="EMBL" id="MCA6079081.1"/>
    </source>
</evidence>
<feature type="signal peptide" evidence="1">
    <location>
        <begin position="1"/>
        <end position="19"/>
    </location>
</feature>
<accession>A0A9X1L3A0</accession>
<evidence type="ECO:0000313" key="3">
    <source>
        <dbReference type="Proteomes" id="UP001139409"/>
    </source>
</evidence>
<dbReference type="RefSeq" id="WP_225699943.1">
    <property type="nucleotide sequence ID" value="NZ_JAIXNE010000009.1"/>
</dbReference>
<dbReference type="Gene3D" id="2.40.128.490">
    <property type="entry name" value="Uncharacterised protein PF14869, DUF4488"/>
    <property type="match status" value="1"/>
</dbReference>
<protein>
    <submittedName>
        <fullName evidence="2">Membrane or secreted protein</fullName>
    </submittedName>
</protein>
<feature type="chain" id="PRO_5040974795" evidence="1">
    <location>
        <begin position="20"/>
        <end position="246"/>
    </location>
</feature>
<dbReference type="Proteomes" id="UP001139409">
    <property type="component" value="Unassembled WGS sequence"/>
</dbReference>
<dbReference type="AlphaFoldDB" id="A0A9X1L3A0"/>
<gene>
    <name evidence="2" type="ORF">LDX50_29690</name>
</gene>
<evidence type="ECO:0000256" key="1">
    <source>
        <dbReference type="SAM" id="SignalP"/>
    </source>
</evidence>
<dbReference type="EMBL" id="JAIXNE010000009">
    <property type="protein sequence ID" value="MCA6079081.1"/>
    <property type="molecule type" value="Genomic_DNA"/>
</dbReference>
<proteinExistence type="predicted"/>
<sequence length="246" mass="27435">MNFVILILTLAGLNLMNNAEPLLVDTEALNGAWEANYVDDNGKAIRIVAIVSDGYYTSTAFGADDGSFENTNGGLIELSGNAFKMTYEFNLAEKEKVGTSETLTAHLNDDVLTFEGYEDMEWNRIDDGNPGELYGAWLITGRERNGEISRSTPGARKTMKILSGTRFQWIAYNTDTGEFFGTGGGTYTTENGKYTENIEFFSRDNSRVGRSLRFEYEIKDGEWHHSGLSSKGEPIYEIWTSRADLD</sequence>
<keyword evidence="3" id="KW-1185">Reference proteome</keyword>
<keyword evidence="1" id="KW-0732">Signal</keyword>
<organism evidence="2 3">
    <name type="scientific">Fulvivirga sedimenti</name>
    <dbReference type="NCBI Taxonomy" id="2879465"/>
    <lineage>
        <taxon>Bacteria</taxon>
        <taxon>Pseudomonadati</taxon>
        <taxon>Bacteroidota</taxon>
        <taxon>Cytophagia</taxon>
        <taxon>Cytophagales</taxon>
        <taxon>Fulvivirgaceae</taxon>
        <taxon>Fulvivirga</taxon>
    </lineage>
</organism>